<sequence>MAKIVQQLNSVMAAATLSSSSPSIGLRSRDEVYIGAVPLRATKGPAQSLMSTAYSLNFWDLQHFIVILKPSYPPSLSHQALVYDFQPQDPESIWVAVAALSGRKVSGVILTRELRKLPKRKCWFVGYSKENAIDTAHEFNENWDTDLRIGRNDCRDYCQGLVEYLTGEKDVLEHLRESRNSTM</sequence>
<gene>
    <name evidence="1" type="ORF">CASFOL_011240</name>
</gene>
<evidence type="ECO:0000313" key="2">
    <source>
        <dbReference type="Proteomes" id="UP001632038"/>
    </source>
</evidence>
<reference evidence="2" key="1">
    <citation type="journal article" date="2024" name="IScience">
        <title>Strigolactones Initiate the Formation of Haustorium-like Structures in Castilleja.</title>
        <authorList>
            <person name="Buerger M."/>
            <person name="Peterson D."/>
            <person name="Chory J."/>
        </authorList>
    </citation>
    <scope>NUCLEOTIDE SEQUENCE [LARGE SCALE GENOMIC DNA]</scope>
</reference>
<evidence type="ECO:0000313" key="1">
    <source>
        <dbReference type="EMBL" id="KAL3646060.1"/>
    </source>
</evidence>
<dbReference type="AlphaFoldDB" id="A0ABD3DYX5"/>
<dbReference type="PANTHER" id="PTHR36342">
    <property type="entry name" value="PTB DOMAIN ENGULFMENT ADAPTER"/>
    <property type="match status" value="1"/>
</dbReference>
<accession>A0ABD3DYX5</accession>
<proteinExistence type="predicted"/>
<dbReference type="PANTHER" id="PTHR36342:SF1">
    <property type="entry name" value="PTB DOMAIN ENGULFMENT ADAPTER"/>
    <property type="match status" value="1"/>
</dbReference>
<dbReference type="EMBL" id="JAVIJP010000013">
    <property type="protein sequence ID" value="KAL3646060.1"/>
    <property type="molecule type" value="Genomic_DNA"/>
</dbReference>
<name>A0ABD3DYX5_9LAMI</name>
<organism evidence="1 2">
    <name type="scientific">Castilleja foliolosa</name>
    <dbReference type="NCBI Taxonomy" id="1961234"/>
    <lineage>
        <taxon>Eukaryota</taxon>
        <taxon>Viridiplantae</taxon>
        <taxon>Streptophyta</taxon>
        <taxon>Embryophyta</taxon>
        <taxon>Tracheophyta</taxon>
        <taxon>Spermatophyta</taxon>
        <taxon>Magnoliopsida</taxon>
        <taxon>eudicotyledons</taxon>
        <taxon>Gunneridae</taxon>
        <taxon>Pentapetalae</taxon>
        <taxon>asterids</taxon>
        <taxon>lamiids</taxon>
        <taxon>Lamiales</taxon>
        <taxon>Orobanchaceae</taxon>
        <taxon>Pedicularideae</taxon>
        <taxon>Castillejinae</taxon>
        <taxon>Castilleja</taxon>
    </lineage>
</organism>
<keyword evidence="2" id="KW-1185">Reference proteome</keyword>
<comment type="caution">
    <text evidence="1">The sequence shown here is derived from an EMBL/GenBank/DDBJ whole genome shotgun (WGS) entry which is preliminary data.</text>
</comment>
<protein>
    <submittedName>
        <fullName evidence="1">Uncharacterized protein</fullName>
    </submittedName>
</protein>
<dbReference type="Proteomes" id="UP001632038">
    <property type="component" value="Unassembled WGS sequence"/>
</dbReference>